<dbReference type="InterPro" id="IPR027417">
    <property type="entry name" value="P-loop_NTPase"/>
</dbReference>
<evidence type="ECO:0000256" key="4">
    <source>
        <dbReference type="ARBA" id="ARBA00022840"/>
    </source>
</evidence>
<keyword evidence="5" id="KW-1278">Translocase</keyword>
<sequence length="266" mass="27760">MITATGLSLDRACRRVLDDIWVEVTAGRVTVAVGPNGAGKSTLLKVLSGELRPGEGTVLLGDRPLAGFGPRALARRRAVLPQHGAPTFPLTVHEIVALGARAAGERPAEAVERALAAVGLAGWGGRSYARLSGGERQRVQLARALAQVPRPVGDDGPRALFLDEPTSNLDLARQIEVLEAARRFARGGGAVFVVLHDLNLAAEFADAVVVIAAGRIVDRGAPTPALFERVVADVYDLPGAASRMPAFGTAYVLPQARAGARPAIGR</sequence>
<dbReference type="PROSITE" id="PS00211">
    <property type="entry name" value="ABC_TRANSPORTER_1"/>
    <property type="match status" value="1"/>
</dbReference>
<gene>
    <name evidence="8" type="ORF">EDD54_3480</name>
</gene>
<dbReference type="GO" id="GO:0016887">
    <property type="term" value="F:ATP hydrolysis activity"/>
    <property type="evidence" value="ECO:0007669"/>
    <property type="project" value="InterPro"/>
</dbReference>
<dbReference type="InterPro" id="IPR003593">
    <property type="entry name" value="AAA+_ATPase"/>
</dbReference>
<comment type="similarity">
    <text evidence="1">Belongs to the ABC transporter superfamily.</text>
</comment>
<proteinExistence type="inferred from homology"/>
<evidence type="ECO:0000313" key="9">
    <source>
        <dbReference type="Proteomes" id="UP000294547"/>
    </source>
</evidence>
<keyword evidence="4 8" id="KW-0067">ATP-binding</keyword>
<dbReference type="PANTHER" id="PTHR42794">
    <property type="entry name" value="HEMIN IMPORT ATP-BINDING PROTEIN HMUV"/>
    <property type="match status" value="1"/>
</dbReference>
<comment type="caution">
    <text evidence="8">The sequence shown here is derived from an EMBL/GenBank/DDBJ whole genome shotgun (WGS) entry which is preliminary data.</text>
</comment>
<dbReference type="Pfam" id="PF00005">
    <property type="entry name" value="ABC_tran"/>
    <property type="match status" value="1"/>
</dbReference>
<dbReference type="SUPFAM" id="SSF52540">
    <property type="entry name" value="P-loop containing nucleoside triphosphate hydrolases"/>
    <property type="match status" value="1"/>
</dbReference>
<evidence type="ECO:0000256" key="1">
    <source>
        <dbReference type="ARBA" id="ARBA00005417"/>
    </source>
</evidence>
<dbReference type="Gene3D" id="3.40.50.300">
    <property type="entry name" value="P-loop containing nucleotide triphosphate hydrolases"/>
    <property type="match status" value="1"/>
</dbReference>
<evidence type="ECO:0000256" key="3">
    <source>
        <dbReference type="ARBA" id="ARBA00022741"/>
    </source>
</evidence>
<accession>A0A4V3CVR7</accession>
<dbReference type="InterPro" id="IPR003439">
    <property type="entry name" value="ABC_transporter-like_ATP-bd"/>
</dbReference>
<dbReference type="AlphaFoldDB" id="A0A4V3CVR7"/>
<keyword evidence="2" id="KW-0813">Transport</keyword>
<dbReference type="EMBL" id="SNXY01000009">
    <property type="protein sequence ID" value="TDP83518.1"/>
    <property type="molecule type" value="Genomic_DNA"/>
</dbReference>
<dbReference type="PROSITE" id="PS50893">
    <property type="entry name" value="ABC_TRANSPORTER_2"/>
    <property type="match status" value="1"/>
</dbReference>
<dbReference type="GO" id="GO:0005524">
    <property type="term" value="F:ATP binding"/>
    <property type="evidence" value="ECO:0007669"/>
    <property type="project" value="UniProtKB-KW"/>
</dbReference>
<dbReference type="SMART" id="SM00382">
    <property type="entry name" value="AAA"/>
    <property type="match status" value="1"/>
</dbReference>
<keyword evidence="9" id="KW-1185">Reference proteome</keyword>
<dbReference type="Proteomes" id="UP000294547">
    <property type="component" value="Unassembled WGS sequence"/>
</dbReference>
<evidence type="ECO:0000256" key="2">
    <source>
        <dbReference type="ARBA" id="ARBA00022448"/>
    </source>
</evidence>
<evidence type="ECO:0000256" key="6">
    <source>
        <dbReference type="ARBA" id="ARBA00037066"/>
    </source>
</evidence>
<evidence type="ECO:0000313" key="8">
    <source>
        <dbReference type="EMBL" id="TDP83518.1"/>
    </source>
</evidence>
<evidence type="ECO:0000259" key="7">
    <source>
        <dbReference type="PROSITE" id="PS50893"/>
    </source>
</evidence>
<comment type="function">
    <text evidence="6">Part of the ABC transporter complex HmuTUV involved in hemin import. Responsible for energy coupling to the transport system.</text>
</comment>
<dbReference type="NCBIfam" id="NF010068">
    <property type="entry name" value="PRK13548.1"/>
    <property type="match status" value="1"/>
</dbReference>
<dbReference type="RefSeq" id="WP_126538531.1">
    <property type="nucleotide sequence ID" value="NZ_BSPM01000009.1"/>
</dbReference>
<reference evidence="8 9" key="1">
    <citation type="submission" date="2019-03" db="EMBL/GenBank/DDBJ databases">
        <title>Genomic Encyclopedia of Type Strains, Phase IV (KMG-IV): sequencing the most valuable type-strain genomes for metagenomic binning, comparative biology and taxonomic classification.</title>
        <authorList>
            <person name="Goeker M."/>
        </authorList>
    </citation>
    <scope>NUCLEOTIDE SEQUENCE [LARGE SCALE GENOMIC DNA]</scope>
    <source>
        <strain evidence="8 9">DSM 102969</strain>
    </source>
</reference>
<dbReference type="OrthoDB" id="9810077at2"/>
<protein>
    <submittedName>
        <fullName evidence="8">Iron complex transport system ATP-binding protein</fullName>
    </submittedName>
</protein>
<name>A0A4V3CVR7_9HYPH</name>
<feature type="domain" description="ABC transporter" evidence="7">
    <location>
        <begin position="2"/>
        <end position="238"/>
    </location>
</feature>
<dbReference type="PANTHER" id="PTHR42794:SF1">
    <property type="entry name" value="HEMIN IMPORT ATP-BINDING PROTEIN HMUV"/>
    <property type="match status" value="1"/>
</dbReference>
<evidence type="ECO:0000256" key="5">
    <source>
        <dbReference type="ARBA" id="ARBA00022967"/>
    </source>
</evidence>
<dbReference type="CDD" id="cd03214">
    <property type="entry name" value="ABC_Iron-Siderophores_B12_Hemin"/>
    <property type="match status" value="1"/>
</dbReference>
<organism evidence="8 9">
    <name type="scientific">Oharaeibacter diazotrophicus</name>
    <dbReference type="NCBI Taxonomy" id="1920512"/>
    <lineage>
        <taxon>Bacteria</taxon>
        <taxon>Pseudomonadati</taxon>
        <taxon>Pseudomonadota</taxon>
        <taxon>Alphaproteobacteria</taxon>
        <taxon>Hyphomicrobiales</taxon>
        <taxon>Pleomorphomonadaceae</taxon>
        <taxon>Oharaeibacter</taxon>
    </lineage>
</organism>
<dbReference type="InterPro" id="IPR017871">
    <property type="entry name" value="ABC_transporter-like_CS"/>
</dbReference>
<keyword evidence="3" id="KW-0547">Nucleotide-binding</keyword>